<accession>A0AAN7BV48</accession>
<feature type="compositionally biased region" description="Pro residues" evidence="1">
    <location>
        <begin position="182"/>
        <end position="201"/>
    </location>
</feature>
<reference evidence="3" key="1">
    <citation type="journal article" date="2023" name="Mol. Phylogenet. Evol.">
        <title>Genome-scale phylogeny and comparative genomics of the fungal order Sordariales.</title>
        <authorList>
            <person name="Hensen N."/>
            <person name="Bonometti L."/>
            <person name="Westerberg I."/>
            <person name="Brannstrom I.O."/>
            <person name="Guillou S."/>
            <person name="Cros-Aarteil S."/>
            <person name="Calhoun S."/>
            <person name="Haridas S."/>
            <person name="Kuo A."/>
            <person name="Mondo S."/>
            <person name="Pangilinan J."/>
            <person name="Riley R."/>
            <person name="LaButti K."/>
            <person name="Andreopoulos B."/>
            <person name="Lipzen A."/>
            <person name="Chen C."/>
            <person name="Yan M."/>
            <person name="Daum C."/>
            <person name="Ng V."/>
            <person name="Clum A."/>
            <person name="Steindorff A."/>
            <person name="Ohm R.A."/>
            <person name="Martin F."/>
            <person name="Silar P."/>
            <person name="Natvig D.O."/>
            <person name="Lalanne C."/>
            <person name="Gautier V."/>
            <person name="Ament-Velasquez S.L."/>
            <person name="Kruys A."/>
            <person name="Hutchinson M.I."/>
            <person name="Powell A.J."/>
            <person name="Barry K."/>
            <person name="Miller A.N."/>
            <person name="Grigoriev I.V."/>
            <person name="Debuchy R."/>
            <person name="Gladieux P."/>
            <person name="Hiltunen Thoren M."/>
            <person name="Johannesson H."/>
        </authorList>
    </citation>
    <scope>NUCLEOTIDE SEQUENCE</scope>
    <source>
        <strain evidence="3">CBS 990.96</strain>
    </source>
</reference>
<protein>
    <submittedName>
        <fullName evidence="3">Uncharacterized protein</fullName>
    </submittedName>
</protein>
<name>A0AAN7BV48_9PEZI</name>
<comment type="caution">
    <text evidence="3">The sequence shown here is derived from an EMBL/GenBank/DDBJ whole genome shotgun (WGS) entry which is preliminary data.</text>
</comment>
<feature type="region of interest" description="Disordered" evidence="1">
    <location>
        <begin position="406"/>
        <end position="479"/>
    </location>
</feature>
<evidence type="ECO:0000256" key="2">
    <source>
        <dbReference type="SAM" id="SignalP"/>
    </source>
</evidence>
<reference evidence="3" key="2">
    <citation type="submission" date="2023-05" db="EMBL/GenBank/DDBJ databases">
        <authorList>
            <consortium name="Lawrence Berkeley National Laboratory"/>
            <person name="Steindorff A."/>
            <person name="Hensen N."/>
            <person name="Bonometti L."/>
            <person name="Westerberg I."/>
            <person name="Brannstrom I.O."/>
            <person name="Guillou S."/>
            <person name="Cros-Aarteil S."/>
            <person name="Calhoun S."/>
            <person name="Haridas S."/>
            <person name="Kuo A."/>
            <person name="Mondo S."/>
            <person name="Pangilinan J."/>
            <person name="Riley R."/>
            <person name="Labutti K."/>
            <person name="Andreopoulos B."/>
            <person name="Lipzen A."/>
            <person name="Chen C."/>
            <person name="Yanf M."/>
            <person name="Daum C."/>
            <person name="Ng V."/>
            <person name="Clum A."/>
            <person name="Ohm R."/>
            <person name="Martin F."/>
            <person name="Silar P."/>
            <person name="Natvig D."/>
            <person name="Lalanne C."/>
            <person name="Gautier V."/>
            <person name="Ament-Velasquez S.L."/>
            <person name="Kruys A."/>
            <person name="Hutchinson M.I."/>
            <person name="Powell A.J."/>
            <person name="Barry K."/>
            <person name="Miller A.N."/>
            <person name="Grigoriev I.V."/>
            <person name="Debuchy R."/>
            <person name="Gladieux P."/>
            <person name="Thoren M.H."/>
            <person name="Johannesson H."/>
        </authorList>
    </citation>
    <scope>NUCLEOTIDE SEQUENCE</scope>
    <source>
        <strain evidence="3">CBS 990.96</strain>
    </source>
</reference>
<dbReference type="EMBL" id="MU865302">
    <property type="protein sequence ID" value="KAK4230095.1"/>
    <property type="molecule type" value="Genomic_DNA"/>
</dbReference>
<feature type="compositionally biased region" description="Pro residues" evidence="1">
    <location>
        <begin position="467"/>
        <end position="476"/>
    </location>
</feature>
<proteinExistence type="predicted"/>
<feature type="region of interest" description="Disordered" evidence="1">
    <location>
        <begin position="62"/>
        <end position="85"/>
    </location>
</feature>
<gene>
    <name evidence="3" type="ORF">QBC38DRAFT_64330</name>
</gene>
<keyword evidence="4" id="KW-1185">Reference proteome</keyword>
<feature type="compositionally biased region" description="Polar residues" evidence="1">
    <location>
        <begin position="208"/>
        <end position="221"/>
    </location>
</feature>
<feature type="compositionally biased region" description="Low complexity" evidence="1">
    <location>
        <begin position="62"/>
        <end position="74"/>
    </location>
</feature>
<evidence type="ECO:0000313" key="4">
    <source>
        <dbReference type="Proteomes" id="UP001301958"/>
    </source>
</evidence>
<feature type="chain" id="PRO_5042837847" evidence="2">
    <location>
        <begin position="23"/>
        <end position="753"/>
    </location>
</feature>
<feature type="region of interest" description="Disordered" evidence="1">
    <location>
        <begin position="151"/>
        <end position="278"/>
    </location>
</feature>
<dbReference type="AlphaFoldDB" id="A0AAN7BV48"/>
<sequence>MVGGKQVLLSLAVLYGAGPNSALGGLLRPQDGAQSIGGGSFANTTSQASSLLSSLEAPVATTSTELGTTMTTSSIRRPPAPPPALPPNLPPVLSSVVQGSSIVLNLGFSQATVNAASTSSKVDEYVYPAVNGADGPLTTESDAYTRSVMATRNSVSPNPGTIRAPPPVDVDVPSTSIENAPRPMPTRPPPRPEPAGPPPVQEPEDTPVETSSEAEASNTGAPANIPTPPRGGGLVGIPTRTLAPTTAGITLSFGLGQGDDPSPQPTHSFDYGPGGNHTGLYPNQTITPGPAATKSLSICKSSDYTIPPTVWSIVHTETITWYGKPEDYTPSYPPIVAPTGSTCVDPPEPPRFTISVCTSTGSDSKYVTCHFSTSTDSWIYGPGIHSKPTLNPITFTTTDKNPAVVYATRDPPDYGVSQGASTRRDYVSPTDHPVPVSVPQYQSQGPGRNPGGGGPGSPQYMSSEPGRQPPTTPAPQPITITFQPTGVIIGTSTVSDQPSKPTQVVVISDETFTVDPTRVVGGGTTIDRPRITGGVIYPPTPTTTTLADVPVVITSSIAVIGGSSFTLGPSRTTTAVVSGRTFTINPSGVAADTQTLNLPSNPIPTEVVVAGGELITAIGPSVLVIKSTTITYGPASPPITTEIGDEKLVLGPGGVTLGNGEVITAKPGETQFAVAGGVTITKIGASVVVVGGETYTAGPEMGTTTKVVEVGGQKVTIGSEEVVIGTAMSIAVPFGPVTVITPGATRALGGMER</sequence>
<feature type="signal peptide" evidence="2">
    <location>
        <begin position="1"/>
        <end position="22"/>
    </location>
</feature>
<evidence type="ECO:0000313" key="3">
    <source>
        <dbReference type="EMBL" id="KAK4230095.1"/>
    </source>
</evidence>
<keyword evidence="2" id="KW-0732">Signal</keyword>
<evidence type="ECO:0000256" key="1">
    <source>
        <dbReference type="SAM" id="MobiDB-lite"/>
    </source>
</evidence>
<dbReference type="Proteomes" id="UP001301958">
    <property type="component" value="Unassembled WGS sequence"/>
</dbReference>
<organism evidence="3 4">
    <name type="scientific">Podospora fimiseda</name>
    <dbReference type="NCBI Taxonomy" id="252190"/>
    <lineage>
        <taxon>Eukaryota</taxon>
        <taxon>Fungi</taxon>
        <taxon>Dikarya</taxon>
        <taxon>Ascomycota</taxon>
        <taxon>Pezizomycotina</taxon>
        <taxon>Sordariomycetes</taxon>
        <taxon>Sordariomycetidae</taxon>
        <taxon>Sordariales</taxon>
        <taxon>Podosporaceae</taxon>
        <taxon>Podospora</taxon>
    </lineage>
</organism>